<dbReference type="Gene3D" id="3.30.230.10">
    <property type="match status" value="1"/>
</dbReference>
<dbReference type="InterPro" id="IPR000754">
    <property type="entry name" value="Ribosomal_uS9"/>
</dbReference>
<dbReference type="GO" id="GO:0006412">
    <property type="term" value="P:translation"/>
    <property type="evidence" value="ECO:0007669"/>
    <property type="project" value="InterPro"/>
</dbReference>
<reference evidence="6 7" key="1">
    <citation type="journal article" date="2018" name="MBio">
        <title>Comparative Genomics Reveals the Core Gene Toolbox for the Fungus-Insect Symbiosis.</title>
        <authorList>
            <person name="Wang Y."/>
            <person name="Stata M."/>
            <person name="Wang W."/>
            <person name="Stajich J.E."/>
            <person name="White M.M."/>
            <person name="Moncalvo J.M."/>
        </authorList>
    </citation>
    <scope>NUCLEOTIDE SEQUENCE [LARGE SCALE GENOMIC DNA]</scope>
    <source>
        <strain evidence="6 7">AUS-77-4</strain>
    </source>
</reference>
<evidence type="ECO:0000256" key="5">
    <source>
        <dbReference type="SAM" id="MobiDB-lite"/>
    </source>
</evidence>
<proteinExistence type="inferred from homology"/>
<dbReference type="Proteomes" id="UP000245699">
    <property type="component" value="Unassembled WGS sequence"/>
</dbReference>
<feature type="region of interest" description="Disordered" evidence="5">
    <location>
        <begin position="55"/>
        <end position="83"/>
    </location>
</feature>
<dbReference type="Pfam" id="PF00380">
    <property type="entry name" value="Ribosomal_S9"/>
    <property type="match status" value="1"/>
</dbReference>
<evidence type="ECO:0000256" key="3">
    <source>
        <dbReference type="ARBA" id="ARBA00023274"/>
    </source>
</evidence>
<comment type="similarity">
    <text evidence="1 4">Belongs to the universal ribosomal protein uS9 family.</text>
</comment>
<dbReference type="SUPFAM" id="SSF54211">
    <property type="entry name" value="Ribosomal protein S5 domain 2-like"/>
    <property type="match status" value="1"/>
</dbReference>
<dbReference type="PANTHER" id="PTHR21569">
    <property type="entry name" value="RIBOSOMAL PROTEIN S9"/>
    <property type="match status" value="1"/>
</dbReference>
<dbReference type="PROSITE" id="PS00360">
    <property type="entry name" value="RIBOSOMAL_S9"/>
    <property type="match status" value="1"/>
</dbReference>
<dbReference type="GO" id="GO:0003735">
    <property type="term" value="F:structural constituent of ribosome"/>
    <property type="evidence" value="ECO:0007669"/>
    <property type="project" value="InterPro"/>
</dbReference>
<dbReference type="InterPro" id="IPR014721">
    <property type="entry name" value="Ribsml_uS5_D2-typ_fold_subgr"/>
</dbReference>
<dbReference type="InterPro" id="IPR020574">
    <property type="entry name" value="Ribosomal_uS9_CS"/>
</dbReference>
<comment type="caution">
    <text evidence="6">The sequence shown here is derived from an EMBL/GenBank/DDBJ whole genome shotgun (WGS) entry which is preliminary data.</text>
</comment>
<dbReference type="STRING" id="61424.A0A2T9YI49"/>
<dbReference type="PANTHER" id="PTHR21569:SF1">
    <property type="entry name" value="SMALL RIBOSOMAL SUBUNIT PROTEIN US9M"/>
    <property type="match status" value="1"/>
</dbReference>
<evidence type="ECO:0008006" key="8">
    <source>
        <dbReference type="Google" id="ProtNLM"/>
    </source>
</evidence>
<dbReference type="InterPro" id="IPR020568">
    <property type="entry name" value="Ribosomal_Su5_D2-typ_SF"/>
</dbReference>
<keyword evidence="2 4" id="KW-0689">Ribosomal protein</keyword>
<evidence type="ECO:0000256" key="1">
    <source>
        <dbReference type="ARBA" id="ARBA00005251"/>
    </source>
</evidence>
<evidence type="ECO:0000256" key="2">
    <source>
        <dbReference type="ARBA" id="ARBA00022980"/>
    </source>
</evidence>
<evidence type="ECO:0000256" key="4">
    <source>
        <dbReference type="RuleBase" id="RU003815"/>
    </source>
</evidence>
<feature type="compositionally biased region" description="Polar residues" evidence="5">
    <location>
        <begin position="62"/>
        <end position="82"/>
    </location>
</feature>
<sequence length="235" mass="26683">MEMLFSKKQYSNVMERISQCTRIIQNDENRDEVNKIISYFKSNEVLSKENARRTATLEKANPNGNNETTEAQEQPQKQSKNSLHGYKDEFGRFYALGRRKSSQARVWITPVKNQNTSEESVNTEQTESLPGRIIVNGKSLGEYFDLGYDKESVIFPLDISSSLGKYNVWVKVRGGGRTGQAEAIALSISRAVSVADPDIKPILEKAGCLISDRRVVERKKTGQPKARKKYTWVKR</sequence>
<evidence type="ECO:0000313" key="7">
    <source>
        <dbReference type="Proteomes" id="UP000245699"/>
    </source>
</evidence>
<dbReference type="GO" id="GO:0005763">
    <property type="term" value="C:mitochondrial small ribosomal subunit"/>
    <property type="evidence" value="ECO:0007669"/>
    <property type="project" value="TreeGrafter"/>
</dbReference>
<protein>
    <recommendedName>
        <fullName evidence="8">30S ribosomal protein S9</fullName>
    </recommendedName>
</protein>
<keyword evidence="7" id="KW-1185">Reference proteome</keyword>
<accession>A0A2T9YI49</accession>
<dbReference type="EMBL" id="MBFT01000389">
    <property type="protein sequence ID" value="PVU91985.1"/>
    <property type="molecule type" value="Genomic_DNA"/>
</dbReference>
<dbReference type="GO" id="GO:0003723">
    <property type="term" value="F:RNA binding"/>
    <property type="evidence" value="ECO:0007669"/>
    <property type="project" value="TreeGrafter"/>
</dbReference>
<name>A0A2T9YI49_9FUNG</name>
<dbReference type="AlphaFoldDB" id="A0A2T9YI49"/>
<gene>
    <name evidence="6" type="ORF">BB559_003888</name>
</gene>
<keyword evidence="3 4" id="KW-0687">Ribonucleoprotein</keyword>
<organism evidence="6 7">
    <name type="scientific">Furculomyces boomerangus</name>
    <dbReference type="NCBI Taxonomy" id="61424"/>
    <lineage>
        <taxon>Eukaryota</taxon>
        <taxon>Fungi</taxon>
        <taxon>Fungi incertae sedis</taxon>
        <taxon>Zoopagomycota</taxon>
        <taxon>Kickxellomycotina</taxon>
        <taxon>Harpellomycetes</taxon>
        <taxon>Harpellales</taxon>
        <taxon>Harpellaceae</taxon>
        <taxon>Furculomyces</taxon>
    </lineage>
</organism>
<dbReference type="OrthoDB" id="10254627at2759"/>
<evidence type="ECO:0000313" key="6">
    <source>
        <dbReference type="EMBL" id="PVU91985.1"/>
    </source>
</evidence>